<dbReference type="Gene3D" id="3.40.50.300">
    <property type="entry name" value="P-loop containing nucleotide triphosphate hydrolases"/>
    <property type="match status" value="1"/>
</dbReference>
<dbReference type="PANTHER" id="PTHR10513">
    <property type="entry name" value="DEOXYNUCLEOSIDE KINASE"/>
    <property type="match status" value="1"/>
</dbReference>
<accession>H1XW00</accession>
<keyword evidence="5 8" id="KW-0067">ATP-binding</keyword>
<evidence type="ECO:0000313" key="13">
    <source>
        <dbReference type="Proteomes" id="UP000183868"/>
    </source>
</evidence>
<organism evidence="11 12">
    <name type="scientific">Caldithrix abyssi DSM 13497</name>
    <dbReference type="NCBI Taxonomy" id="880073"/>
    <lineage>
        <taxon>Bacteria</taxon>
        <taxon>Pseudomonadati</taxon>
        <taxon>Calditrichota</taxon>
        <taxon>Calditrichia</taxon>
        <taxon>Calditrichales</taxon>
        <taxon>Calditrichaceae</taxon>
        <taxon>Caldithrix</taxon>
    </lineage>
</organism>
<dbReference type="eggNOG" id="COG1428">
    <property type="taxonomic scope" value="Bacteria"/>
</dbReference>
<reference evidence="11 12" key="1">
    <citation type="submission" date="2011-09" db="EMBL/GenBank/DDBJ databases">
        <title>The permanent draft genome of Caldithrix abyssi DSM 13497.</title>
        <authorList>
            <consortium name="US DOE Joint Genome Institute (JGI-PGF)"/>
            <person name="Lucas S."/>
            <person name="Han J."/>
            <person name="Lapidus A."/>
            <person name="Bruce D."/>
            <person name="Goodwin L."/>
            <person name="Pitluck S."/>
            <person name="Peters L."/>
            <person name="Kyrpides N."/>
            <person name="Mavromatis K."/>
            <person name="Ivanova N."/>
            <person name="Mikhailova N."/>
            <person name="Chertkov O."/>
            <person name="Detter J.C."/>
            <person name="Tapia R."/>
            <person name="Han C."/>
            <person name="Land M."/>
            <person name="Hauser L."/>
            <person name="Markowitz V."/>
            <person name="Cheng J.-F."/>
            <person name="Hugenholtz P."/>
            <person name="Woyke T."/>
            <person name="Wu D."/>
            <person name="Spring S."/>
            <person name="Brambilla E."/>
            <person name="Klenk H.-P."/>
            <person name="Eisen J.A."/>
        </authorList>
    </citation>
    <scope>NUCLEOTIDE SEQUENCE [LARGE SCALE GENOMIC DNA]</scope>
    <source>
        <strain evidence="11 12">DSM 13497</strain>
    </source>
</reference>
<dbReference type="EMBL" id="CP018099">
    <property type="protein sequence ID" value="APF17688.1"/>
    <property type="molecule type" value="Genomic_DNA"/>
</dbReference>
<dbReference type="Proteomes" id="UP000004671">
    <property type="component" value="Chromosome"/>
</dbReference>
<feature type="binding site" evidence="7">
    <location>
        <position position="151"/>
    </location>
    <ligand>
        <name>substrate</name>
    </ligand>
</feature>
<keyword evidence="3 8" id="KW-0547">Nucleotide-binding</keyword>
<dbReference type="GO" id="GO:0005737">
    <property type="term" value="C:cytoplasm"/>
    <property type="evidence" value="ECO:0007669"/>
    <property type="project" value="TreeGrafter"/>
</dbReference>
<feature type="domain" description="Deoxynucleoside kinase" evidence="9">
    <location>
        <begin position="10"/>
        <end position="205"/>
    </location>
</feature>
<dbReference type="InterPro" id="IPR027417">
    <property type="entry name" value="P-loop_NTPase"/>
</dbReference>
<keyword evidence="4 11" id="KW-0418">Kinase</keyword>
<evidence type="ECO:0000259" key="9">
    <source>
        <dbReference type="Pfam" id="PF01712"/>
    </source>
</evidence>
<dbReference type="SUPFAM" id="SSF52540">
    <property type="entry name" value="P-loop containing nucleoside triphosphate hydrolases"/>
    <property type="match status" value="1"/>
</dbReference>
<dbReference type="InterPro" id="IPR002624">
    <property type="entry name" value="DCK/DGK"/>
</dbReference>
<keyword evidence="2" id="KW-0808">Transferase</keyword>
<dbReference type="RefSeq" id="WP_006928948.1">
    <property type="nucleotide sequence ID" value="NZ_CM001402.1"/>
</dbReference>
<feature type="binding site" evidence="7">
    <location>
        <position position="49"/>
    </location>
    <ligand>
        <name>substrate</name>
    </ligand>
</feature>
<gene>
    <name evidence="10" type="ORF">Cabys_937</name>
    <name evidence="11" type="ORF">Calab_2162</name>
</gene>
<dbReference type="PIRSF" id="PIRSF000705">
    <property type="entry name" value="DNK"/>
    <property type="match status" value="1"/>
</dbReference>
<dbReference type="PANTHER" id="PTHR10513:SF35">
    <property type="entry name" value="DEOXYADENOSINE KINASE"/>
    <property type="match status" value="1"/>
</dbReference>
<dbReference type="AlphaFoldDB" id="H1XW00"/>
<proteinExistence type="inferred from homology"/>
<keyword evidence="12" id="KW-1185">Reference proteome</keyword>
<evidence type="ECO:0000313" key="10">
    <source>
        <dbReference type="EMBL" id="APF17688.1"/>
    </source>
</evidence>
<name>H1XW00_CALAY</name>
<dbReference type="InterPro" id="IPR031314">
    <property type="entry name" value="DNK_dom"/>
</dbReference>
<dbReference type="HOGENOM" id="CLU_030466_2_1_0"/>
<feature type="binding site" evidence="8">
    <location>
        <begin position="13"/>
        <end position="21"/>
    </location>
    <ligand>
        <name>ATP</name>
        <dbReference type="ChEBI" id="CHEBI:30616"/>
    </ligand>
</feature>
<evidence type="ECO:0000256" key="2">
    <source>
        <dbReference type="ARBA" id="ARBA00022679"/>
    </source>
</evidence>
<dbReference type="FunFam" id="3.40.50.300:FF:000659">
    <property type="entry name" value="Deoxyguanosine kinase"/>
    <property type="match status" value="1"/>
</dbReference>
<dbReference type="EMBL" id="CM001402">
    <property type="protein sequence ID" value="EHO41772.1"/>
    <property type="molecule type" value="Genomic_DNA"/>
</dbReference>
<dbReference type="STRING" id="880073.Cabys_937"/>
<dbReference type="CDD" id="cd01673">
    <property type="entry name" value="dNK"/>
    <property type="match status" value="1"/>
</dbReference>
<dbReference type="InParanoid" id="H1XW00"/>
<protein>
    <submittedName>
        <fullName evidence="10">Deoxyadenosine/deoxycytidine kinase</fullName>
    </submittedName>
    <submittedName>
        <fullName evidence="11">Deoxynucleoside kinase</fullName>
    </submittedName>
</protein>
<evidence type="ECO:0000256" key="6">
    <source>
        <dbReference type="PIRSR" id="PIRSR000705-1"/>
    </source>
</evidence>
<evidence type="ECO:0000256" key="1">
    <source>
        <dbReference type="ARBA" id="ARBA00007420"/>
    </source>
</evidence>
<reference evidence="10 13" key="2">
    <citation type="submission" date="2016-11" db="EMBL/GenBank/DDBJ databases">
        <title>Genomic analysis of Caldithrix abyssi and proposal of a novel bacterial phylum Caldithrichaeota.</title>
        <authorList>
            <person name="Kublanov I."/>
            <person name="Sigalova O."/>
            <person name="Gavrilov S."/>
            <person name="Lebedinsky A."/>
            <person name="Ivanova N."/>
            <person name="Daum C."/>
            <person name="Reddy T."/>
            <person name="Klenk H.P."/>
            <person name="Goker M."/>
            <person name="Reva O."/>
            <person name="Miroshnichenko M."/>
            <person name="Kyprides N."/>
            <person name="Woyke T."/>
            <person name="Gelfand M."/>
        </authorList>
    </citation>
    <scope>NUCLEOTIDE SEQUENCE [LARGE SCALE GENOMIC DNA]</scope>
    <source>
        <strain evidence="10 13">LF13</strain>
    </source>
</reference>
<dbReference type="InterPro" id="IPR050566">
    <property type="entry name" value="Deoxyribonucleoside_kinase"/>
</dbReference>
<feature type="binding site" evidence="7">
    <location>
        <position position="90"/>
    </location>
    <ligand>
        <name>substrate</name>
    </ligand>
</feature>
<feature type="binding site" evidence="7">
    <location>
        <position position="60"/>
    </location>
    <ligand>
        <name>substrate</name>
    </ligand>
</feature>
<evidence type="ECO:0000256" key="3">
    <source>
        <dbReference type="ARBA" id="ARBA00022741"/>
    </source>
</evidence>
<evidence type="ECO:0000256" key="8">
    <source>
        <dbReference type="PIRSR" id="PIRSR000705-3"/>
    </source>
</evidence>
<dbReference type="Proteomes" id="UP000183868">
    <property type="component" value="Chromosome"/>
</dbReference>
<dbReference type="KEGG" id="caby:Cabys_937"/>
<evidence type="ECO:0000313" key="11">
    <source>
        <dbReference type="EMBL" id="EHO41772.1"/>
    </source>
</evidence>
<feature type="active site" description="Proton acceptor" evidence="6">
    <location>
        <position position="84"/>
    </location>
</feature>
<dbReference type="PaxDb" id="880073-Calab_2162"/>
<dbReference type="Pfam" id="PF01712">
    <property type="entry name" value="dNK"/>
    <property type="match status" value="1"/>
</dbReference>
<evidence type="ECO:0000256" key="5">
    <source>
        <dbReference type="ARBA" id="ARBA00022840"/>
    </source>
</evidence>
<feature type="binding site" evidence="7">
    <location>
        <position position="85"/>
    </location>
    <ligand>
        <name>substrate</name>
    </ligand>
</feature>
<evidence type="ECO:0000313" key="12">
    <source>
        <dbReference type="Proteomes" id="UP000004671"/>
    </source>
</evidence>
<evidence type="ECO:0000256" key="4">
    <source>
        <dbReference type="ARBA" id="ARBA00022777"/>
    </source>
</evidence>
<dbReference type="GO" id="GO:0005524">
    <property type="term" value="F:ATP binding"/>
    <property type="evidence" value="ECO:0007669"/>
    <property type="project" value="UniProtKB-KW"/>
</dbReference>
<sequence>MNRKRKLYVAIAGNIGAGKTTLTRMLSQKLGWKAYYEKVIDNPYLEDFYKDMKRWSFHLQIFFLSHRFKTQQEITEWPGSCIQDRSIYEDAEIFAATLHKQGFMSDRDFDNYKALFEIMTSYLRKPDLIIYLQASTERLFQHIKKRGRAYEQQIVRDYLEQLNQAYEEWIERARTEGMNVFTFNMEHRDFEHNERDFNILYKSIRDLENQTWIEGVY</sequence>
<evidence type="ECO:0000256" key="7">
    <source>
        <dbReference type="PIRSR" id="PIRSR000705-2"/>
    </source>
</evidence>
<dbReference type="GO" id="GO:0019136">
    <property type="term" value="F:deoxynucleoside kinase activity"/>
    <property type="evidence" value="ECO:0007669"/>
    <property type="project" value="InterPro"/>
</dbReference>
<feature type="binding site" evidence="7">
    <location>
        <position position="37"/>
    </location>
    <ligand>
        <name>substrate</name>
    </ligand>
</feature>
<comment type="similarity">
    <text evidence="1">Belongs to the DCK/DGK family.</text>
</comment>